<organism evidence="2 3">
    <name type="scientific">Pedobacter steynii</name>
    <dbReference type="NCBI Taxonomy" id="430522"/>
    <lineage>
        <taxon>Bacteria</taxon>
        <taxon>Pseudomonadati</taxon>
        <taxon>Bacteroidota</taxon>
        <taxon>Sphingobacteriia</taxon>
        <taxon>Sphingobacteriales</taxon>
        <taxon>Sphingobacteriaceae</taxon>
        <taxon>Pedobacter</taxon>
    </lineage>
</organism>
<name>A0A1G9LCZ0_9SPHI</name>
<dbReference type="Proteomes" id="UP000183200">
    <property type="component" value="Unassembled WGS sequence"/>
</dbReference>
<sequence length="190" mass="21339">MKNKIILFSVAMLFSIQTIAQEVTKQERGYFNLTEIGYSFGNKTFEYEASKNMFKSTTDGAYSLSLRNINGMFITNKISIGAGIGLENYTLTESSHDYNNLMLLFVDVRYYFKNENNTFFAYGDAGGAAKIADNFSKGTMFNLGVGYKFKVAPKTGMIGSIGYNDQTIKREPNVTKNRYYGFAVRAGILF</sequence>
<feature type="signal peptide" evidence="1">
    <location>
        <begin position="1"/>
        <end position="20"/>
    </location>
</feature>
<dbReference type="OrthoDB" id="661636at2"/>
<feature type="chain" id="PRO_5010363891" description="Outer membrane protein beta-barrel domain-containing protein" evidence="1">
    <location>
        <begin position="21"/>
        <end position="190"/>
    </location>
</feature>
<protein>
    <recommendedName>
        <fullName evidence="4">Outer membrane protein beta-barrel domain-containing protein</fullName>
    </recommendedName>
</protein>
<gene>
    <name evidence="2" type="ORF">SAMN05421820_101849</name>
</gene>
<dbReference type="RefSeq" id="WP_074604836.1">
    <property type="nucleotide sequence ID" value="NZ_FNGY01000001.1"/>
</dbReference>
<dbReference type="AlphaFoldDB" id="A0A1G9LCZ0"/>
<keyword evidence="1" id="KW-0732">Signal</keyword>
<accession>A0A1G9LCZ0</accession>
<evidence type="ECO:0000313" key="3">
    <source>
        <dbReference type="Proteomes" id="UP000183200"/>
    </source>
</evidence>
<evidence type="ECO:0000256" key="1">
    <source>
        <dbReference type="SAM" id="SignalP"/>
    </source>
</evidence>
<proteinExistence type="predicted"/>
<keyword evidence="3" id="KW-1185">Reference proteome</keyword>
<reference evidence="3" key="1">
    <citation type="submission" date="2016-10" db="EMBL/GenBank/DDBJ databases">
        <authorList>
            <person name="Varghese N."/>
            <person name="Submissions S."/>
        </authorList>
    </citation>
    <scope>NUCLEOTIDE SEQUENCE [LARGE SCALE GENOMIC DNA]</scope>
    <source>
        <strain evidence="3">DSM 19110</strain>
    </source>
</reference>
<evidence type="ECO:0000313" key="2">
    <source>
        <dbReference type="EMBL" id="SDL59800.1"/>
    </source>
</evidence>
<evidence type="ECO:0008006" key="4">
    <source>
        <dbReference type="Google" id="ProtNLM"/>
    </source>
</evidence>
<dbReference type="EMBL" id="FNGY01000001">
    <property type="protein sequence ID" value="SDL59800.1"/>
    <property type="molecule type" value="Genomic_DNA"/>
</dbReference>
<dbReference type="STRING" id="430522.BFS30_23300"/>